<dbReference type="SUPFAM" id="SSF90123">
    <property type="entry name" value="ABC transporter transmembrane region"/>
    <property type="match status" value="2"/>
</dbReference>
<keyword evidence="6" id="KW-0547">Nucleotide-binding</keyword>
<feature type="domain" description="ABC transmembrane type-1" evidence="12">
    <location>
        <begin position="86"/>
        <end position="367"/>
    </location>
</feature>
<dbReference type="Proteomes" id="UP000243217">
    <property type="component" value="Unassembled WGS sequence"/>
</dbReference>
<evidence type="ECO:0000256" key="4">
    <source>
        <dbReference type="ARBA" id="ARBA00022692"/>
    </source>
</evidence>
<dbReference type="GO" id="GO:0016887">
    <property type="term" value="F:ATP hydrolysis activity"/>
    <property type="evidence" value="ECO:0007669"/>
    <property type="project" value="InterPro"/>
</dbReference>
<dbReference type="STRING" id="74557.A0A1V9Z3N2"/>
<dbReference type="OrthoDB" id="6500128at2759"/>
<dbReference type="CDD" id="cd18579">
    <property type="entry name" value="ABC_6TM_ABCC_D1"/>
    <property type="match status" value="1"/>
</dbReference>
<dbReference type="SMART" id="SM00382">
    <property type="entry name" value="AAA"/>
    <property type="match status" value="2"/>
</dbReference>
<feature type="transmembrane region" description="Helical" evidence="10">
    <location>
        <begin position="123"/>
        <end position="145"/>
    </location>
</feature>
<feature type="transmembrane region" description="Helical" evidence="10">
    <location>
        <begin position="702"/>
        <end position="728"/>
    </location>
</feature>
<sequence>MRSYNTFAKSPLGNPKDKASYFSRLFISWCDPILTLGNTKQLNLEDIWPLDANNSCALTCEELKANWTSSGSLLKAFLQCYGKIYIGIGFLLAFAYGCDLLGPLILNQVVLLVSAEQVDFQLIWIWLAVLFVSRVMKALIFGHVYKETQIIAIKFSAAIKSLIFQKSFRLCVESRLKKSTGDIVNLYTTDVSNILMAAYYIHEIWILPTEILIALYLLHSSVGLAAFAGLGVIIVVLIINQVMAKSMASAFTQIMTLKNERMKALNEIFSAIQIVKLNAWEPKFLTKIRVAREKELDVVWKYLYIGALNIFVLWGAPMFVSTTTIAVYAFYMKETLTAAKIFTALALFRLMQEPFRSLPKIITGIIQAQVSMDRLIEFYQLPERKQDVIVGRENAIRCTTMDDKNVIVSIENGTFAWTSAGESLFKHVNFEAKNGELIVVHGKVDSGKSSLCSLLLGDMQHRVGSVYVGGSIGYCSQQPWIQNLTIRDNICFGRPYDKKKYLKVLEACGLVADIQSLPGGDKTEIGQKGLNLSGDQKARIALARACYSDSDILLLDAPLAAVDNIVVNEIFQKCILGLLRHKTRILITHNPDFINSKHADSVLLLANGQLHHTQTIDKKPLGPPPVSPLIGVQFARRKKGNKPEETKPSSVAFAFTSPSQLIQDGLAPLVSRSSSFLRVKAQDGQLITDEERHEGRVAKHVFVAYFHAMGGIWVCFFLILVQCAWQALMQGSDFYLAYWTGESSTDQVENTKHNLTIYTLLALGSSALVLVRTMTVSLGGLHAARTLFDRMTKSLIHAPMTFFDSQPLGRILNRYSDDISRVDFQLPFAYGSLLAIGFSVGCTLITACVVTQYFGLLVIPILVIYIRIGLYYLQPARELQRLQKVTTSPILAHLSEANDGSSVIRAFGMVSRFCNENASNIDNNNRTVYLSIVSSSWFALRMQLLGGVIVVVIAVALTLLQPVLSPGLIGLAFNYGLAVDQGLEGLIQAWSWLETSMVSPERIQKYIDVPSEASYDKDKVVVPPKWPNHGAIDFENVTLKYNSNGKNVLDSVNFNIKAGEKIGIVGRTGAGMSSLAMALFRLHELASGRILIDGIDISQMGLLTLRSRLCIITQSPILFKGTIRGYLDPFDERTDHDIWAALGKVELTTIVSSIDGKLDAPLDENGDNLSVGERQLLCMARSLLSKARVVIMDEATAAIDAENDAKLQKVIRSEFNDATLLTIAHRLDSVLDSNRIMVMDAGKVVQFASPMSLIARGEGPFYNLAKEGGYVDRVAK</sequence>
<dbReference type="GO" id="GO:0005774">
    <property type="term" value="C:vacuolar membrane"/>
    <property type="evidence" value="ECO:0007669"/>
    <property type="project" value="UniProtKB-SubCell"/>
</dbReference>
<dbReference type="CDD" id="cd03250">
    <property type="entry name" value="ABCC_MRP_domain1"/>
    <property type="match status" value="1"/>
</dbReference>
<feature type="transmembrane region" description="Helical" evidence="10">
    <location>
        <begin position="183"/>
        <end position="201"/>
    </location>
</feature>
<dbReference type="FunFam" id="3.40.50.300:FF:000610">
    <property type="entry name" value="Multidrug resistance-associated ABC transporter"/>
    <property type="match status" value="1"/>
</dbReference>
<dbReference type="PROSITE" id="PS00211">
    <property type="entry name" value="ABC_TRANSPORTER_1"/>
    <property type="match status" value="1"/>
</dbReference>
<feature type="transmembrane region" description="Helical" evidence="10">
    <location>
        <begin position="302"/>
        <end position="329"/>
    </location>
</feature>
<dbReference type="InterPro" id="IPR017871">
    <property type="entry name" value="ABC_transporter-like_CS"/>
</dbReference>
<evidence type="ECO:0000256" key="6">
    <source>
        <dbReference type="ARBA" id="ARBA00022741"/>
    </source>
</evidence>
<feature type="domain" description="ABC transporter" evidence="11">
    <location>
        <begin position="1032"/>
        <end position="1266"/>
    </location>
</feature>
<dbReference type="InterPro" id="IPR036640">
    <property type="entry name" value="ABC1_TM_sf"/>
</dbReference>
<dbReference type="InterPro" id="IPR027417">
    <property type="entry name" value="P-loop_NTPase"/>
</dbReference>
<evidence type="ECO:0000313" key="13">
    <source>
        <dbReference type="EMBL" id="OQR92450.1"/>
    </source>
</evidence>
<dbReference type="FunFam" id="1.20.1560.10:FF:000003">
    <property type="entry name" value="ABC transporter C family member 10"/>
    <property type="match status" value="1"/>
</dbReference>
<dbReference type="InterPro" id="IPR044726">
    <property type="entry name" value="ABCC_6TM_D2"/>
</dbReference>
<dbReference type="InterPro" id="IPR003439">
    <property type="entry name" value="ABC_transporter-like_ATP-bd"/>
</dbReference>
<evidence type="ECO:0000256" key="3">
    <source>
        <dbReference type="ARBA" id="ARBA00022448"/>
    </source>
</evidence>
<dbReference type="InterPro" id="IPR050173">
    <property type="entry name" value="ABC_transporter_C-like"/>
</dbReference>
<keyword evidence="7" id="KW-0067">ATP-binding</keyword>
<dbReference type="PROSITE" id="PS50929">
    <property type="entry name" value="ABC_TM1F"/>
    <property type="match status" value="2"/>
</dbReference>
<evidence type="ECO:0000256" key="7">
    <source>
        <dbReference type="ARBA" id="ARBA00022840"/>
    </source>
</evidence>
<dbReference type="PANTHER" id="PTHR24223:SF443">
    <property type="entry name" value="MULTIDRUG-RESISTANCE LIKE PROTEIN 1, ISOFORM I"/>
    <property type="match status" value="1"/>
</dbReference>
<comment type="subcellular location">
    <subcellularLocation>
        <location evidence="1">Vacuole membrane</location>
        <topology evidence="1">Multi-pass membrane protein</topology>
    </subcellularLocation>
</comment>
<comment type="similarity">
    <text evidence="2">Belongs to the ABC transporter superfamily. ABCC family. Conjugate transporter (TC 3.A.1.208) subfamily.</text>
</comment>
<dbReference type="Gene3D" id="3.40.50.300">
    <property type="entry name" value="P-loop containing nucleotide triphosphate hydrolases"/>
    <property type="match status" value="2"/>
</dbReference>
<evidence type="ECO:0000313" key="14">
    <source>
        <dbReference type="Proteomes" id="UP000243217"/>
    </source>
</evidence>
<proteinExistence type="inferred from homology"/>
<dbReference type="GO" id="GO:0140359">
    <property type="term" value="F:ABC-type transporter activity"/>
    <property type="evidence" value="ECO:0007669"/>
    <property type="project" value="InterPro"/>
</dbReference>
<evidence type="ECO:0000256" key="9">
    <source>
        <dbReference type="ARBA" id="ARBA00023136"/>
    </source>
</evidence>
<dbReference type="GO" id="GO:0005524">
    <property type="term" value="F:ATP binding"/>
    <property type="evidence" value="ECO:0007669"/>
    <property type="project" value="UniProtKB-KW"/>
</dbReference>
<dbReference type="Pfam" id="PF00005">
    <property type="entry name" value="ABC_tran"/>
    <property type="match status" value="2"/>
</dbReference>
<evidence type="ECO:0000256" key="5">
    <source>
        <dbReference type="ARBA" id="ARBA00022737"/>
    </source>
</evidence>
<dbReference type="CDD" id="cd03244">
    <property type="entry name" value="ABCC_MRP_domain2"/>
    <property type="match status" value="1"/>
</dbReference>
<keyword evidence="5" id="KW-0677">Repeat</keyword>
<feature type="transmembrane region" description="Helical" evidence="10">
    <location>
        <begin position="213"/>
        <end position="239"/>
    </location>
</feature>
<feature type="transmembrane region" description="Helical" evidence="10">
    <location>
        <begin position="853"/>
        <end position="873"/>
    </location>
</feature>
<feature type="domain" description="ABC transporter" evidence="11">
    <location>
        <begin position="408"/>
        <end position="632"/>
    </location>
</feature>
<dbReference type="Gene3D" id="1.20.1560.10">
    <property type="entry name" value="ABC transporter type 1, transmembrane domain"/>
    <property type="match status" value="2"/>
</dbReference>
<evidence type="ECO:0000259" key="12">
    <source>
        <dbReference type="PROSITE" id="PS50929"/>
    </source>
</evidence>
<keyword evidence="3" id="KW-0813">Transport</keyword>
<dbReference type="PANTHER" id="PTHR24223">
    <property type="entry name" value="ATP-BINDING CASSETTE SUB-FAMILY C"/>
    <property type="match status" value="1"/>
</dbReference>
<gene>
    <name evidence="13" type="ORF">THRCLA_22386</name>
</gene>
<dbReference type="AlphaFoldDB" id="A0A1V9Z3N2"/>
<dbReference type="EMBL" id="JNBS01002328">
    <property type="protein sequence ID" value="OQR92450.1"/>
    <property type="molecule type" value="Genomic_DNA"/>
</dbReference>
<dbReference type="PROSITE" id="PS50893">
    <property type="entry name" value="ABC_TRANSPORTER_2"/>
    <property type="match status" value="2"/>
</dbReference>
<protein>
    <submittedName>
        <fullName evidence="13">Multidrug resistance-associated protein 1</fullName>
    </submittedName>
</protein>
<dbReference type="Pfam" id="PF00664">
    <property type="entry name" value="ABC_membrane"/>
    <property type="match status" value="2"/>
</dbReference>
<comment type="caution">
    <text evidence="13">The sequence shown here is derived from an EMBL/GenBank/DDBJ whole genome shotgun (WGS) entry which is preliminary data.</text>
</comment>
<evidence type="ECO:0000256" key="10">
    <source>
        <dbReference type="SAM" id="Phobius"/>
    </source>
</evidence>
<dbReference type="InterPro" id="IPR044746">
    <property type="entry name" value="ABCC_6TM_D1"/>
</dbReference>
<keyword evidence="8 10" id="KW-1133">Transmembrane helix</keyword>
<dbReference type="CDD" id="cd18580">
    <property type="entry name" value="ABC_6TM_ABCC_D2"/>
    <property type="match status" value="1"/>
</dbReference>
<dbReference type="InterPro" id="IPR011527">
    <property type="entry name" value="ABC1_TM_dom"/>
</dbReference>
<dbReference type="FunFam" id="3.40.50.300:FF:000997">
    <property type="entry name" value="Multidrug resistance-associated protein 1"/>
    <property type="match status" value="1"/>
</dbReference>
<keyword evidence="9 10" id="KW-0472">Membrane</keyword>
<organism evidence="13 14">
    <name type="scientific">Thraustotheca clavata</name>
    <dbReference type="NCBI Taxonomy" id="74557"/>
    <lineage>
        <taxon>Eukaryota</taxon>
        <taxon>Sar</taxon>
        <taxon>Stramenopiles</taxon>
        <taxon>Oomycota</taxon>
        <taxon>Saprolegniomycetes</taxon>
        <taxon>Saprolegniales</taxon>
        <taxon>Achlyaceae</taxon>
        <taxon>Thraustotheca</taxon>
    </lineage>
</organism>
<dbReference type="FunFam" id="1.20.1560.10:FF:000063">
    <property type="entry name" value="Multidrug resistance protein ABC transporter"/>
    <property type="match status" value="1"/>
</dbReference>
<evidence type="ECO:0000256" key="8">
    <source>
        <dbReference type="ARBA" id="ARBA00022989"/>
    </source>
</evidence>
<evidence type="ECO:0000256" key="1">
    <source>
        <dbReference type="ARBA" id="ARBA00004128"/>
    </source>
</evidence>
<feature type="transmembrane region" description="Helical" evidence="10">
    <location>
        <begin position="84"/>
        <end position="111"/>
    </location>
</feature>
<feature type="transmembrane region" description="Helical" evidence="10">
    <location>
        <begin position="944"/>
        <end position="964"/>
    </location>
</feature>
<accession>A0A1V9Z3N2</accession>
<keyword evidence="14" id="KW-1185">Reference proteome</keyword>
<reference evidence="13 14" key="1">
    <citation type="journal article" date="2014" name="Genome Biol. Evol.">
        <title>The secreted proteins of Achlya hypogyna and Thraustotheca clavata identify the ancestral oomycete secretome and reveal gene acquisitions by horizontal gene transfer.</title>
        <authorList>
            <person name="Misner I."/>
            <person name="Blouin N."/>
            <person name="Leonard G."/>
            <person name="Richards T.A."/>
            <person name="Lane C.E."/>
        </authorList>
    </citation>
    <scope>NUCLEOTIDE SEQUENCE [LARGE SCALE GENOMIC DNA]</scope>
    <source>
        <strain evidence="13 14">ATCC 34112</strain>
    </source>
</reference>
<keyword evidence="4 10" id="KW-0812">Transmembrane</keyword>
<feature type="transmembrane region" description="Helical" evidence="10">
    <location>
        <begin position="828"/>
        <end position="847"/>
    </location>
</feature>
<feature type="domain" description="ABC transmembrane type-1" evidence="12">
    <location>
        <begin position="716"/>
        <end position="991"/>
    </location>
</feature>
<dbReference type="SUPFAM" id="SSF52540">
    <property type="entry name" value="P-loop containing nucleoside triphosphate hydrolases"/>
    <property type="match status" value="2"/>
</dbReference>
<evidence type="ECO:0000259" key="11">
    <source>
        <dbReference type="PROSITE" id="PS50893"/>
    </source>
</evidence>
<name>A0A1V9Z3N2_9STRA</name>
<evidence type="ECO:0000256" key="2">
    <source>
        <dbReference type="ARBA" id="ARBA00009726"/>
    </source>
</evidence>
<dbReference type="InterPro" id="IPR003593">
    <property type="entry name" value="AAA+_ATPase"/>
</dbReference>